<name>A0ABN0ZQX7_9ACTN</name>
<gene>
    <name evidence="2" type="ORF">GCM10009544_18500</name>
</gene>
<protein>
    <recommendedName>
        <fullName evidence="1">HTH cro/C1-type domain-containing protein</fullName>
    </recommendedName>
</protein>
<dbReference type="SUPFAM" id="SSF47413">
    <property type="entry name" value="lambda repressor-like DNA-binding domains"/>
    <property type="match status" value="1"/>
</dbReference>
<dbReference type="EMBL" id="BAAAHB010000013">
    <property type="protein sequence ID" value="GAA0456067.1"/>
    <property type="molecule type" value="Genomic_DNA"/>
</dbReference>
<dbReference type="InterPro" id="IPR010982">
    <property type="entry name" value="Lambda_DNA-bd_dom_sf"/>
</dbReference>
<accession>A0ABN0ZQX7</accession>
<evidence type="ECO:0000259" key="1">
    <source>
        <dbReference type="PROSITE" id="PS50943"/>
    </source>
</evidence>
<proteinExistence type="predicted"/>
<feature type="domain" description="HTH cro/C1-type" evidence="1">
    <location>
        <begin position="31"/>
        <end position="64"/>
    </location>
</feature>
<dbReference type="SMART" id="SM00530">
    <property type="entry name" value="HTH_XRE"/>
    <property type="match status" value="1"/>
</dbReference>
<dbReference type="Gene3D" id="1.10.260.40">
    <property type="entry name" value="lambda repressor-like DNA-binding domains"/>
    <property type="match status" value="1"/>
</dbReference>
<organism evidence="2 3">
    <name type="scientific">Streptomyces stramineus</name>
    <dbReference type="NCBI Taxonomy" id="173861"/>
    <lineage>
        <taxon>Bacteria</taxon>
        <taxon>Bacillati</taxon>
        <taxon>Actinomycetota</taxon>
        <taxon>Actinomycetes</taxon>
        <taxon>Kitasatosporales</taxon>
        <taxon>Streptomycetaceae</taxon>
        <taxon>Streptomyces</taxon>
    </lineage>
</organism>
<evidence type="ECO:0000313" key="3">
    <source>
        <dbReference type="Proteomes" id="UP001499895"/>
    </source>
</evidence>
<comment type="caution">
    <text evidence="2">The sequence shown here is derived from an EMBL/GenBank/DDBJ whole genome shotgun (WGS) entry which is preliminary data.</text>
</comment>
<dbReference type="RefSeq" id="WP_361278921.1">
    <property type="nucleotide sequence ID" value="NZ_BAAAHB010000013.1"/>
</dbReference>
<dbReference type="Proteomes" id="UP001499895">
    <property type="component" value="Unassembled WGS sequence"/>
</dbReference>
<dbReference type="InterPro" id="IPR001387">
    <property type="entry name" value="Cro/C1-type_HTH"/>
</dbReference>
<evidence type="ECO:0000313" key="2">
    <source>
        <dbReference type="EMBL" id="GAA0456067.1"/>
    </source>
</evidence>
<keyword evidence="3" id="KW-1185">Reference proteome</keyword>
<sequence length="382" mass="42505">MVRPPSSQETLTASQGSGLRIGEGAVTGHLFKIIRERMPLTQRQLAERLRVDPTTVQGWESGRRPLTAVASSAFLALRRKMLRNGADPALLVLLDPAMEADSVIAHALSDDGRSQDIADHPLAGWVFTRAATHMIAWALTGDAPPTVSRTTIATVRRRGPSPVSPKLAGAERRRFFRHMRWCAEVADHAGPDGDLLRRQALYLCSYDTSTDSHAWLGDMQSRRPIRLDHQIWTPAWTDARSLATSLTRYGDVDRLHSFIQRGMSNDAGEMANLNYWAYWLGLDQCPRPDDSFMAERSSHRWDAGALLRRLVDRLDPGLGCVDLNVHSVWALIASTPRVLASDPELGRDLHQRVCSLLDSDSVSSQSRRELDAVHYGLRLSNP</sequence>
<dbReference type="PROSITE" id="PS50943">
    <property type="entry name" value="HTH_CROC1"/>
    <property type="match status" value="1"/>
</dbReference>
<reference evidence="2 3" key="1">
    <citation type="journal article" date="2019" name="Int. J. Syst. Evol. Microbiol.">
        <title>The Global Catalogue of Microorganisms (GCM) 10K type strain sequencing project: providing services to taxonomists for standard genome sequencing and annotation.</title>
        <authorList>
            <consortium name="The Broad Institute Genomics Platform"/>
            <consortium name="The Broad Institute Genome Sequencing Center for Infectious Disease"/>
            <person name="Wu L."/>
            <person name="Ma J."/>
        </authorList>
    </citation>
    <scope>NUCLEOTIDE SEQUENCE [LARGE SCALE GENOMIC DNA]</scope>
    <source>
        <strain evidence="2 3">JCM 10649</strain>
    </source>
</reference>
<dbReference type="CDD" id="cd00093">
    <property type="entry name" value="HTH_XRE"/>
    <property type="match status" value="1"/>
</dbReference>
<dbReference type="Pfam" id="PF01381">
    <property type="entry name" value="HTH_3"/>
    <property type="match status" value="1"/>
</dbReference>